<organism evidence="1">
    <name type="scientific">marine sediment metagenome</name>
    <dbReference type="NCBI Taxonomy" id="412755"/>
    <lineage>
        <taxon>unclassified sequences</taxon>
        <taxon>metagenomes</taxon>
        <taxon>ecological metagenomes</taxon>
    </lineage>
</organism>
<reference evidence="1" key="1">
    <citation type="journal article" date="2014" name="Front. Microbiol.">
        <title>High frequency of phylogenetically diverse reductive dehalogenase-homologous genes in deep subseafloor sedimentary metagenomes.</title>
        <authorList>
            <person name="Kawai M."/>
            <person name="Futagami T."/>
            <person name="Toyoda A."/>
            <person name="Takaki Y."/>
            <person name="Nishi S."/>
            <person name="Hori S."/>
            <person name="Arai W."/>
            <person name="Tsubouchi T."/>
            <person name="Morono Y."/>
            <person name="Uchiyama I."/>
            <person name="Ito T."/>
            <person name="Fujiyama A."/>
            <person name="Inagaki F."/>
            <person name="Takami H."/>
        </authorList>
    </citation>
    <scope>NUCLEOTIDE SEQUENCE</scope>
    <source>
        <strain evidence="1">Expedition CK06-06</strain>
    </source>
</reference>
<proteinExistence type="predicted"/>
<accession>X1G0D4</accession>
<dbReference type="EMBL" id="BARU01000901">
    <property type="protein sequence ID" value="GAH26453.1"/>
    <property type="molecule type" value="Genomic_DNA"/>
</dbReference>
<evidence type="ECO:0008006" key="2">
    <source>
        <dbReference type="Google" id="ProtNLM"/>
    </source>
</evidence>
<evidence type="ECO:0000313" key="1">
    <source>
        <dbReference type="EMBL" id="GAH26453.1"/>
    </source>
</evidence>
<name>X1G0D4_9ZZZZ</name>
<comment type="caution">
    <text evidence="1">The sequence shown here is derived from an EMBL/GenBank/DDBJ whole genome shotgun (WGS) entry which is preliminary data.</text>
</comment>
<sequence length="51" mass="6034">AKYVVENYPKIIWIGCASHRMNLLLENLFKMNNFNYLLDSGHKIAVFFKKT</sequence>
<gene>
    <name evidence="1" type="ORF">S03H2_02632</name>
</gene>
<protein>
    <recommendedName>
        <fullName evidence="2">DUF659 domain-containing protein</fullName>
    </recommendedName>
</protein>
<dbReference type="AlphaFoldDB" id="X1G0D4"/>
<feature type="non-terminal residue" evidence="1">
    <location>
        <position position="1"/>
    </location>
</feature>